<protein>
    <submittedName>
        <fullName evidence="6">MBL fold metallo-hydrolase</fullName>
    </submittedName>
</protein>
<evidence type="ECO:0000256" key="1">
    <source>
        <dbReference type="ARBA" id="ARBA00007749"/>
    </source>
</evidence>
<name>A0A1L3SR33_9HYPH</name>
<dbReference type="InterPro" id="IPR051013">
    <property type="entry name" value="MBL_superfamily_lactonases"/>
</dbReference>
<dbReference type="InterPro" id="IPR006311">
    <property type="entry name" value="TAT_signal"/>
</dbReference>
<proteinExistence type="inferred from homology"/>
<dbReference type="SUPFAM" id="SSF56281">
    <property type="entry name" value="Metallo-hydrolase/oxidoreductase"/>
    <property type="match status" value="1"/>
</dbReference>
<evidence type="ECO:0000256" key="2">
    <source>
        <dbReference type="ARBA" id="ARBA00022723"/>
    </source>
</evidence>
<sequence>MRHGWSLDRRALLRGGAAAAGALGLGAWPRRASAIGNIAVGDGELTVVSDGHLSLSMNFSFPDVDKAELEEILAAHGLPADANDPDCNVTFLRRGDRLAVFDVGSGPNFMPSAGKLLENLGEAGIDPSEVTDVIFTHAHPDHIWGLVDDFDELVFPDAAYHMGAAEWDFWRAPGTLDAMPEERKTFVVGAQNRMAYIEDRIELFDPGAEILPGVEAVATPGHTPGHTSFMIHGGTEPVFVTGDAITHAAISFARPDWPSGSDQDKERGAATRVALMDRLASERARIVGFHLPHPGIGRVERDGAAYRFAAG</sequence>
<feature type="domain" description="Metallo-beta-lactamase" evidence="5">
    <location>
        <begin position="86"/>
        <end position="290"/>
    </location>
</feature>
<evidence type="ECO:0000313" key="7">
    <source>
        <dbReference type="Proteomes" id="UP000182840"/>
    </source>
</evidence>
<dbReference type="Pfam" id="PF00753">
    <property type="entry name" value="Lactamase_B"/>
    <property type="match status" value="1"/>
</dbReference>
<dbReference type="STRING" id="1670800.BSQ44_10505"/>
<keyword evidence="4" id="KW-0862">Zinc</keyword>
<dbReference type="RefSeq" id="WP_072603822.1">
    <property type="nucleotide sequence ID" value="NZ_CP018171.1"/>
</dbReference>
<dbReference type="InterPro" id="IPR001279">
    <property type="entry name" value="Metallo-B-lactamas"/>
</dbReference>
<evidence type="ECO:0000313" key="6">
    <source>
        <dbReference type="EMBL" id="APH71752.1"/>
    </source>
</evidence>
<keyword evidence="7" id="KW-1185">Reference proteome</keyword>
<evidence type="ECO:0000256" key="4">
    <source>
        <dbReference type="ARBA" id="ARBA00022833"/>
    </source>
</evidence>
<reference evidence="7" key="1">
    <citation type="submission" date="2016-11" db="EMBL/GenBank/DDBJ databases">
        <title>Mesorhizobium oceanicum sp. nov., isolated from deep seawater in South China Sea.</title>
        <authorList>
            <person name="Fu G.-Y."/>
        </authorList>
    </citation>
    <scope>NUCLEOTIDE SEQUENCE [LARGE SCALE GENOMIC DNA]</scope>
    <source>
        <strain evidence="7">B7</strain>
    </source>
</reference>
<dbReference type="SMART" id="SM00849">
    <property type="entry name" value="Lactamase_B"/>
    <property type="match status" value="1"/>
</dbReference>
<evidence type="ECO:0000259" key="5">
    <source>
        <dbReference type="SMART" id="SM00849"/>
    </source>
</evidence>
<keyword evidence="2" id="KW-0479">Metal-binding</keyword>
<dbReference type="InterPro" id="IPR036866">
    <property type="entry name" value="RibonucZ/Hydroxyglut_hydro"/>
</dbReference>
<accession>A0A1L3SR33</accession>
<dbReference type="PANTHER" id="PTHR42978:SF6">
    <property type="entry name" value="QUORUM-QUENCHING LACTONASE YTNP-RELATED"/>
    <property type="match status" value="1"/>
</dbReference>
<gene>
    <name evidence="6" type="ORF">BSQ44_10505</name>
</gene>
<comment type="similarity">
    <text evidence="1">Belongs to the metallo-beta-lactamase superfamily.</text>
</comment>
<dbReference type="EMBL" id="CP018171">
    <property type="protein sequence ID" value="APH71752.1"/>
    <property type="molecule type" value="Genomic_DNA"/>
</dbReference>
<dbReference type="Proteomes" id="UP000182840">
    <property type="component" value="Chromosome"/>
</dbReference>
<organism evidence="6 7">
    <name type="scientific">Aquibium oceanicum</name>
    <dbReference type="NCBI Taxonomy" id="1670800"/>
    <lineage>
        <taxon>Bacteria</taxon>
        <taxon>Pseudomonadati</taxon>
        <taxon>Pseudomonadota</taxon>
        <taxon>Alphaproteobacteria</taxon>
        <taxon>Hyphomicrobiales</taxon>
        <taxon>Phyllobacteriaceae</taxon>
        <taxon>Aquibium</taxon>
    </lineage>
</organism>
<keyword evidence="3 6" id="KW-0378">Hydrolase</keyword>
<dbReference type="Gene3D" id="3.60.15.10">
    <property type="entry name" value="Ribonuclease Z/Hydroxyacylglutathione hydrolase-like"/>
    <property type="match status" value="1"/>
</dbReference>
<dbReference type="GO" id="GO:0016787">
    <property type="term" value="F:hydrolase activity"/>
    <property type="evidence" value="ECO:0007669"/>
    <property type="project" value="UniProtKB-KW"/>
</dbReference>
<dbReference type="CDD" id="cd07720">
    <property type="entry name" value="OPHC2-like_MBL-fold"/>
    <property type="match status" value="1"/>
</dbReference>
<dbReference type="PROSITE" id="PS51318">
    <property type="entry name" value="TAT"/>
    <property type="match status" value="1"/>
</dbReference>
<evidence type="ECO:0000256" key="3">
    <source>
        <dbReference type="ARBA" id="ARBA00022801"/>
    </source>
</evidence>
<dbReference type="OrthoDB" id="9773738at2"/>
<dbReference type="GO" id="GO:0046872">
    <property type="term" value="F:metal ion binding"/>
    <property type="evidence" value="ECO:0007669"/>
    <property type="project" value="UniProtKB-KW"/>
</dbReference>
<dbReference type="PANTHER" id="PTHR42978">
    <property type="entry name" value="QUORUM-QUENCHING LACTONASE YTNP-RELATED-RELATED"/>
    <property type="match status" value="1"/>
</dbReference>
<dbReference type="KEGG" id="meso:BSQ44_10505"/>
<dbReference type="AlphaFoldDB" id="A0A1L3SR33"/>